<evidence type="ECO:0000259" key="2">
    <source>
        <dbReference type="Pfam" id="PF03413"/>
    </source>
</evidence>
<protein>
    <submittedName>
        <fullName evidence="3">Peptidase M4</fullName>
    </submittedName>
</protein>
<dbReference type="Gene3D" id="3.10.450.40">
    <property type="match status" value="1"/>
</dbReference>
<feature type="signal peptide" evidence="1">
    <location>
        <begin position="1"/>
        <end position="22"/>
    </location>
</feature>
<dbReference type="Pfam" id="PF03413">
    <property type="entry name" value="PepSY"/>
    <property type="match status" value="1"/>
</dbReference>
<dbReference type="STRING" id="1608994.TU86_06425"/>
<evidence type="ECO:0000313" key="3">
    <source>
        <dbReference type="EMBL" id="KMN14929.1"/>
    </source>
</evidence>
<comment type="caution">
    <text evidence="3">The sequence shown here is derived from an EMBL/GenBank/DDBJ whole genome shotgun (WGS) entry which is preliminary data.</text>
</comment>
<organism evidence="3 4">
    <name type="scientific">Pseudomonas weihenstephanensis</name>
    <dbReference type="NCBI Taxonomy" id="1608994"/>
    <lineage>
        <taxon>Bacteria</taxon>
        <taxon>Pseudomonadati</taxon>
        <taxon>Pseudomonadota</taxon>
        <taxon>Gammaproteobacteria</taxon>
        <taxon>Pseudomonadales</taxon>
        <taxon>Pseudomonadaceae</taxon>
        <taxon>Pseudomonas</taxon>
    </lineage>
</organism>
<proteinExistence type="predicted"/>
<dbReference type="AlphaFoldDB" id="A0A0J6IS50"/>
<evidence type="ECO:0000313" key="4">
    <source>
        <dbReference type="Proteomes" id="UP000036325"/>
    </source>
</evidence>
<dbReference type="OrthoDB" id="7027104at2"/>
<feature type="chain" id="PRO_5005274801" evidence="1">
    <location>
        <begin position="23"/>
        <end position="101"/>
    </location>
</feature>
<reference evidence="3 4" key="1">
    <citation type="submission" date="2015-02" db="EMBL/GenBank/DDBJ databases">
        <title>Pseudomonas helleri sp. nov. and Pseudomonas weihenstephanensis sp. nov., isolated from raw cows milk.</title>
        <authorList>
            <person name="von Neubeck M."/>
            <person name="Huptas C."/>
            <person name="Wenning M."/>
            <person name="Scherer S."/>
        </authorList>
    </citation>
    <scope>NUCLEOTIDE SEQUENCE [LARGE SCALE GENOMIC DNA]</scope>
    <source>
        <strain evidence="3 4">DSM 29166</strain>
    </source>
</reference>
<dbReference type="Proteomes" id="UP000036325">
    <property type="component" value="Unassembled WGS sequence"/>
</dbReference>
<dbReference type="RefSeq" id="WP_048363463.1">
    <property type="nucleotide sequence ID" value="NZ_JYLF01000002.1"/>
</dbReference>
<feature type="domain" description="PepSY" evidence="2">
    <location>
        <begin position="40"/>
        <end position="97"/>
    </location>
</feature>
<keyword evidence="1" id="KW-0732">Signal</keyword>
<dbReference type="PATRIC" id="fig|1608994.3.peg.1886"/>
<name>A0A0J6IS50_9PSED</name>
<gene>
    <name evidence="3" type="ORF">TU86_06425</name>
</gene>
<sequence>MKALNVLFAATALTLTAGLAQADVRPDHIQGLLKSGEITSFEKLNQAALAKHPGATIQDTELDHKLGKLVYEVELTDAKGVQWDVALDAKTGEVLEDKQDT</sequence>
<dbReference type="EMBL" id="JYLF01000002">
    <property type="protein sequence ID" value="KMN14929.1"/>
    <property type="molecule type" value="Genomic_DNA"/>
</dbReference>
<accession>A0A0J6IS50</accession>
<dbReference type="InterPro" id="IPR025711">
    <property type="entry name" value="PepSY"/>
</dbReference>
<evidence type="ECO:0000256" key="1">
    <source>
        <dbReference type="SAM" id="SignalP"/>
    </source>
</evidence>